<protein>
    <recommendedName>
        <fullName evidence="4">Secreted protein</fullName>
    </recommendedName>
</protein>
<evidence type="ECO:0000256" key="1">
    <source>
        <dbReference type="SAM" id="SignalP"/>
    </source>
</evidence>
<proteinExistence type="predicted"/>
<sequence length="151" mass="16363">MKKKTIATLLATLSMSATLVVPASSFADAIPYEDTSALLEKKQVHTNKPVSVLSQDMPNNRQHVIGHFARVAILNALYSAHPDEPWMKKIIENLGPTTGNWVMKKAKDIAHVLEGLTTWEKSSITAGLVKIGIPEMDAGGIATVIVFLIGF</sequence>
<dbReference type="RefSeq" id="WP_098679448.1">
    <property type="nucleotide sequence ID" value="NZ_JBMEQG010000090.1"/>
</dbReference>
<organism evidence="2 3">
    <name type="scientific">Bacillus thuringiensis</name>
    <dbReference type="NCBI Taxonomy" id="1428"/>
    <lineage>
        <taxon>Bacteria</taxon>
        <taxon>Bacillati</taxon>
        <taxon>Bacillota</taxon>
        <taxon>Bacilli</taxon>
        <taxon>Bacillales</taxon>
        <taxon>Bacillaceae</taxon>
        <taxon>Bacillus</taxon>
        <taxon>Bacillus cereus group</taxon>
    </lineage>
</organism>
<name>A0A9X7G0N4_BACTU</name>
<keyword evidence="1" id="KW-0732">Signal</keyword>
<evidence type="ECO:0000313" key="3">
    <source>
        <dbReference type="Proteomes" id="UP000225910"/>
    </source>
</evidence>
<feature type="signal peptide" evidence="1">
    <location>
        <begin position="1"/>
        <end position="23"/>
    </location>
</feature>
<dbReference type="AlphaFoldDB" id="A0A9X7G0N4"/>
<evidence type="ECO:0008006" key="4">
    <source>
        <dbReference type="Google" id="ProtNLM"/>
    </source>
</evidence>
<evidence type="ECO:0000313" key="2">
    <source>
        <dbReference type="EMBL" id="PFT87224.1"/>
    </source>
</evidence>
<dbReference type="Proteomes" id="UP000225910">
    <property type="component" value="Unassembled WGS sequence"/>
</dbReference>
<reference evidence="2 3" key="1">
    <citation type="submission" date="2017-09" db="EMBL/GenBank/DDBJ databases">
        <title>Large-scale bioinformatics analysis of Bacillus genomes uncovers conserved roles of natural products in bacterial physiology.</title>
        <authorList>
            <consortium name="Agbiome Team Llc"/>
            <person name="Bleich R.M."/>
            <person name="Grubbs K.J."/>
            <person name="Santa Maria K.C."/>
            <person name="Allen S.E."/>
            <person name="Farag S."/>
            <person name="Shank E.A."/>
            <person name="Bowers A."/>
        </authorList>
    </citation>
    <scope>NUCLEOTIDE SEQUENCE [LARGE SCALE GENOMIC DNA]</scope>
    <source>
        <strain evidence="2 3">AFS064137</strain>
    </source>
</reference>
<feature type="chain" id="PRO_5040809441" description="Secreted protein" evidence="1">
    <location>
        <begin position="24"/>
        <end position="151"/>
    </location>
</feature>
<dbReference type="EMBL" id="NVCU01000202">
    <property type="protein sequence ID" value="PFT87224.1"/>
    <property type="molecule type" value="Genomic_DNA"/>
</dbReference>
<accession>A0A9X7G0N4</accession>
<gene>
    <name evidence="2" type="ORF">COK81_21010</name>
</gene>
<comment type="caution">
    <text evidence="2">The sequence shown here is derived from an EMBL/GenBank/DDBJ whole genome shotgun (WGS) entry which is preliminary data.</text>
</comment>